<keyword evidence="2" id="KW-1185">Reference proteome</keyword>
<dbReference type="SUPFAM" id="SSF56672">
    <property type="entry name" value="DNA/RNA polymerases"/>
    <property type="match status" value="1"/>
</dbReference>
<dbReference type="Proteomes" id="UP001274896">
    <property type="component" value="Unassembled WGS sequence"/>
</dbReference>
<protein>
    <submittedName>
        <fullName evidence="1">Uncharacterized protein</fullName>
    </submittedName>
</protein>
<accession>A0AAE0RB27</accession>
<reference evidence="1" key="1">
    <citation type="submission" date="2023-06" db="EMBL/GenBank/DDBJ databases">
        <title>Male Hemibagrus guttatus genome.</title>
        <authorList>
            <person name="Bian C."/>
        </authorList>
    </citation>
    <scope>NUCLEOTIDE SEQUENCE</scope>
    <source>
        <strain evidence="1">Male_cb2023</strain>
        <tissue evidence="1">Muscle</tissue>
    </source>
</reference>
<dbReference type="PANTHER" id="PTHR24559">
    <property type="entry name" value="TRANSPOSON TY3-I GAG-POL POLYPROTEIN"/>
    <property type="match status" value="1"/>
</dbReference>
<dbReference type="InterPro" id="IPR043502">
    <property type="entry name" value="DNA/RNA_pol_sf"/>
</dbReference>
<dbReference type="CDD" id="cd01647">
    <property type="entry name" value="RT_LTR"/>
    <property type="match status" value="1"/>
</dbReference>
<dbReference type="AlphaFoldDB" id="A0AAE0RB27"/>
<organism evidence="1 2">
    <name type="scientific">Hemibagrus guttatus</name>
    <dbReference type="NCBI Taxonomy" id="175788"/>
    <lineage>
        <taxon>Eukaryota</taxon>
        <taxon>Metazoa</taxon>
        <taxon>Chordata</taxon>
        <taxon>Craniata</taxon>
        <taxon>Vertebrata</taxon>
        <taxon>Euteleostomi</taxon>
        <taxon>Actinopterygii</taxon>
        <taxon>Neopterygii</taxon>
        <taxon>Teleostei</taxon>
        <taxon>Ostariophysi</taxon>
        <taxon>Siluriformes</taxon>
        <taxon>Bagridae</taxon>
        <taxon>Hemibagrus</taxon>
    </lineage>
</organism>
<dbReference type="PANTHER" id="PTHR24559:SF440">
    <property type="entry name" value="RIBONUCLEASE H"/>
    <property type="match status" value="1"/>
</dbReference>
<sequence>MEDYIEGALAASHIRPSTSPVAAGFFFVGKKDGVSGTERYHRSVPLPSAPGTCGAKTAEGARVFTKLDLRSEEWETAFHMTHGHYEYCVMPFGLTNAPAVFQALINGVFQDLLTSLYGGSRASGPGGAHQTAAAPPVC</sequence>
<comment type="caution">
    <text evidence="1">The sequence shown here is derived from an EMBL/GenBank/DDBJ whole genome shotgun (WGS) entry which is preliminary data.</text>
</comment>
<gene>
    <name evidence="1" type="ORF">QTP70_000029</name>
</gene>
<dbReference type="Gene3D" id="3.10.10.10">
    <property type="entry name" value="HIV Type 1 Reverse Transcriptase, subunit A, domain 1"/>
    <property type="match status" value="1"/>
</dbReference>
<proteinExistence type="predicted"/>
<dbReference type="InterPro" id="IPR053134">
    <property type="entry name" value="RNA-dir_DNA_polymerase"/>
</dbReference>
<dbReference type="EMBL" id="JAUCMX010000003">
    <property type="protein sequence ID" value="KAK3550525.1"/>
    <property type="molecule type" value="Genomic_DNA"/>
</dbReference>
<evidence type="ECO:0000313" key="2">
    <source>
        <dbReference type="Proteomes" id="UP001274896"/>
    </source>
</evidence>
<evidence type="ECO:0000313" key="1">
    <source>
        <dbReference type="EMBL" id="KAK3550525.1"/>
    </source>
</evidence>
<name>A0AAE0RB27_9TELE</name>